<evidence type="ECO:0000313" key="3">
    <source>
        <dbReference type="Proteomes" id="UP000000788"/>
    </source>
</evidence>
<sequence>MALSNNEKMLLILERISQLHINKILRLKGFIVEKDESKRPLEILIYKGFSSCTTHSTDFDLDKPTLPRNANLIEAELLLAPMNPSQDKIVRGPLKIEEFLKESNWL</sequence>
<dbReference type="HOGENOM" id="CLU_172539_0_0_3"/>
<reference evidence="2 3" key="1">
    <citation type="journal article" date="2007" name="PLoS Genet.">
        <title>Patterns and implications of gene gain and loss in the evolution of Prochlorococcus.</title>
        <authorList>
            <person name="Kettler G.C."/>
            <person name="Martiny A.C."/>
            <person name="Huang K."/>
            <person name="Zucker J."/>
            <person name="Coleman M.L."/>
            <person name="Rodrigue S."/>
            <person name="Chen F."/>
            <person name="Lapidus A."/>
            <person name="Ferriera S."/>
            <person name="Johnson J."/>
            <person name="Steglich C."/>
            <person name="Church G.M."/>
            <person name="Richardson P."/>
            <person name="Chisholm S.W."/>
        </authorList>
    </citation>
    <scope>NUCLEOTIDE SEQUENCE [LARGE SCALE GENOMIC DNA]</scope>
    <source>
        <strain evidence="3">MIT 9211</strain>
    </source>
</reference>
<dbReference type="AlphaFoldDB" id="A9BDK7"/>
<evidence type="ECO:0000259" key="1">
    <source>
        <dbReference type="Pfam" id="PF24869"/>
    </source>
</evidence>
<dbReference type="STRING" id="93059.P9211_02621"/>
<proteinExistence type="predicted"/>
<dbReference type="KEGG" id="pmj:P9211_02621"/>
<dbReference type="RefSeq" id="WP_012194818.1">
    <property type="nucleotide sequence ID" value="NC_009976.1"/>
</dbReference>
<dbReference type="Pfam" id="PF24869">
    <property type="entry name" value="DUF7734"/>
    <property type="match status" value="1"/>
</dbReference>
<name>A9BDK7_PROM4</name>
<evidence type="ECO:0000313" key="2">
    <source>
        <dbReference type="EMBL" id="ABX08193.1"/>
    </source>
</evidence>
<protein>
    <recommendedName>
        <fullName evidence="1">DUF7734 domain-containing protein</fullName>
    </recommendedName>
</protein>
<organism evidence="2 3">
    <name type="scientific">Prochlorococcus marinus (strain MIT 9211)</name>
    <dbReference type="NCBI Taxonomy" id="93059"/>
    <lineage>
        <taxon>Bacteria</taxon>
        <taxon>Bacillati</taxon>
        <taxon>Cyanobacteriota</taxon>
        <taxon>Cyanophyceae</taxon>
        <taxon>Synechococcales</taxon>
        <taxon>Prochlorococcaceae</taxon>
        <taxon>Prochlorococcus</taxon>
    </lineage>
</organism>
<dbReference type="Proteomes" id="UP000000788">
    <property type="component" value="Chromosome"/>
</dbReference>
<dbReference type="OrthoDB" id="463229at2"/>
<dbReference type="InterPro" id="IPR056636">
    <property type="entry name" value="DUF7734"/>
</dbReference>
<accession>A9BDK7</accession>
<feature type="domain" description="DUF7734" evidence="1">
    <location>
        <begin position="13"/>
        <end position="100"/>
    </location>
</feature>
<dbReference type="EMBL" id="CP000878">
    <property type="protein sequence ID" value="ABX08193.1"/>
    <property type="molecule type" value="Genomic_DNA"/>
</dbReference>
<keyword evidence="3" id="KW-1185">Reference proteome</keyword>
<gene>
    <name evidence="2" type="ordered locus">P9211_02621</name>
</gene>